<dbReference type="PROSITE" id="PS00061">
    <property type="entry name" value="ADH_SHORT"/>
    <property type="match status" value="1"/>
</dbReference>
<sequence>MEAGIALVTGAGKRLGREMALYLAQRGFDVGVHFAHSFEGAHEVVDDIQNLGRNAVAIKADLLREEEAQALVGETAGLLGGPVTLLVNNASIFEADDLADMTRLSWDRHIESNLRAPVVLSQSFARQAPKAVPDAQGEPRARALIVNMLDQRVKSLRPEFLSYSIAKMGLYAFTEWAALALAPDVRVNAIGPGPTLRGAHQSSDEFAQERAATLLRRGVEPSDITATLGYFMDADGVTGQLICPDGGQHLS</sequence>
<comment type="caution">
    <text evidence="3">The sequence shown here is derived from an EMBL/GenBank/DDBJ whole genome shotgun (WGS) entry which is preliminary data.</text>
</comment>
<dbReference type="NCBIfam" id="NF006597">
    <property type="entry name" value="PRK09134.1"/>
    <property type="match status" value="1"/>
</dbReference>
<dbReference type="PANTHER" id="PTHR43639">
    <property type="entry name" value="OXIDOREDUCTASE, SHORT-CHAIN DEHYDROGENASE/REDUCTASE FAMILY (AFU_ORTHOLOGUE AFUA_5G02870)"/>
    <property type="match status" value="1"/>
</dbReference>
<name>A0ABP7K0G3_9RHOB</name>
<dbReference type="PRINTS" id="PR00081">
    <property type="entry name" value="GDHRDH"/>
</dbReference>
<evidence type="ECO:0000256" key="1">
    <source>
        <dbReference type="ARBA" id="ARBA00006484"/>
    </source>
</evidence>
<dbReference type="Proteomes" id="UP001399917">
    <property type="component" value="Unassembled WGS sequence"/>
</dbReference>
<evidence type="ECO:0000313" key="3">
    <source>
        <dbReference type="EMBL" id="GAA3861347.1"/>
    </source>
</evidence>
<keyword evidence="2" id="KW-0560">Oxidoreductase</keyword>
<gene>
    <name evidence="3" type="ORF">GCM10022404_10060</name>
</gene>
<dbReference type="SUPFAM" id="SSF51735">
    <property type="entry name" value="NAD(P)-binding Rossmann-fold domains"/>
    <property type="match status" value="1"/>
</dbReference>
<keyword evidence="4" id="KW-1185">Reference proteome</keyword>
<organism evidence="3 4">
    <name type="scientific">Celeribacter arenosi</name>
    <dbReference type="NCBI Taxonomy" id="792649"/>
    <lineage>
        <taxon>Bacteria</taxon>
        <taxon>Pseudomonadati</taxon>
        <taxon>Pseudomonadota</taxon>
        <taxon>Alphaproteobacteria</taxon>
        <taxon>Rhodobacterales</taxon>
        <taxon>Roseobacteraceae</taxon>
        <taxon>Celeribacter</taxon>
    </lineage>
</organism>
<dbReference type="InterPro" id="IPR002347">
    <property type="entry name" value="SDR_fam"/>
</dbReference>
<dbReference type="PANTHER" id="PTHR43639:SF1">
    <property type="entry name" value="SHORT-CHAIN DEHYDROGENASE_REDUCTASE FAMILY PROTEIN"/>
    <property type="match status" value="1"/>
</dbReference>
<dbReference type="InterPro" id="IPR020904">
    <property type="entry name" value="Sc_DH/Rdtase_CS"/>
</dbReference>
<dbReference type="EMBL" id="BAABDF010000005">
    <property type="protein sequence ID" value="GAA3861347.1"/>
    <property type="molecule type" value="Genomic_DNA"/>
</dbReference>
<comment type="similarity">
    <text evidence="1">Belongs to the short-chain dehydrogenases/reductases (SDR) family.</text>
</comment>
<reference evidence="4" key="1">
    <citation type="journal article" date="2019" name="Int. J. Syst. Evol. Microbiol.">
        <title>The Global Catalogue of Microorganisms (GCM) 10K type strain sequencing project: providing services to taxonomists for standard genome sequencing and annotation.</title>
        <authorList>
            <consortium name="The Broad Institute Genomics Platform"/>
            <consortium name="The Broad Institute Genome Sequencing Center for Infectious Disease"/>
            <person name="Wu L."/>
            <person name="Ma J."/>
        </authorList>
    </citation>
    <scope>NUCLEOTIDE SEQUENCE [LARGE SCALE GENOMIC DNA]</scope>
    <source>
        <strain evidence="4">JCM 17190</strain>
    </source>
</reference>
<dbReference type="RefSeq" id="WP_344844383.1">
    <property type="nucleotide sequence ID" value="NZ_BAABDF010000005.1"/>
</dbReference>
<dbReference type="Gene3D" id="3.40.50.720">
    <property type="entry name" value="NAD(P)-binding Rossmann-like Domain"/>
    <property type="match status" value="1"/>
</dbReference>
<evidence type="ECO:0000256" key="2">
    <source>
        <dbReference type="ARBA" id="ARBA00023002"/>
    </source>
</evidence>
<evidence type="ECO:0000313" key="4">
    <source>
        <dbReference type="Proteomes" id="UP001399917"/>
    </source>
</evidence>
<accession>A0ABP7K0G3</accession>
<protein>
    <submittedName>
        <fullName evidence="3">SDR family oxidoreductase</fullName>
    </submittedName>
</protein>
<dbReference type="InterPro" id="IPR036291">
    <property type="entry name" value="NAD(P)-bd_dom_sf"/>
</dbReference>
<dbReference type="Pfam" id="PF00106">
    <property type="entry name" value="adh_short"/>
    <property type="match status" value="1"/>
</dbReference>
<proteinExistence type="inferred from homology"/>